<feature type="region of interest" description="Disordered" evidence="2">
    <location>
        <begin position="209"/>
        <end position="230"/>
    </location>
</feature>
<evidence type="ECO:0000313" key="4">
    <source>
        <dbReference type="Proteomes" id="UP001347796"/>
    </source>
</evidence>
<keyword evidence="1" id="KW-0175">Coiled coil</keyword>
<keyword evidence="4" id="KW-1185">Reference proteome</keyword>
<evidence type="ECO:0000256" key="2">
    <source>
        <dbReference type="SAM" id="MobiDB-lite"/>
    </source>
</evidence>
<dbReference type="EMBL" id="JAZGQO010000004">
    <property type="protein sequence ID" value="KAK6187815.1"/>
    <property type="molecule type" value="Genomic_DNA"/>
</dbReference>
<evidence type="ECO:0000256" key="1">
    <source>
        <dbReference type="SAM" id="Coils"/>
    </source>
</evidence>
<dbReference type="PANTHER" id="PTHR35538">
    <property type="entry name" value="LIG_CHAN-GLU_BD DOMAIN-CONTAINING PROTEIN"/>
    <property type="match status" value="1"/>
</dbReference>
<name>A0AAN8QC22_PATCE</name>
<gene>
    <name evidence="3" type="ORF">SNE40_005756</name>
</gene>
<comment type="caution">
    <text evidence="3">The sequence shown here is derived from an EMBL/GenBank/DDBJ whole genome shotgun (WGS) entry which is preliminary data.</text>
</comment>
<reference evidence="3 4" key="1">
    <citation type="submission" date="2024-01" db="EMBL/GenBank/DDBJ databases">
        <title>The genome of the rayed Mediterranean limpet Patella caerulea (Linnaeus, 1758).</title>
        <authorList>
            <person name="Anh-Thu Weber A."/>
            <person name="Halstead-Nussloch G."/>
        </authorList>
    </citation>
    <scope>NUCLEOTIDE SEQUENCE [LARGE SCALE GENOMIC DNA]</scope>
    <source>
        <strain evidence="3">AATW-2023a</strain>
        <tissue evidence="3">Whole specimen</tissue>
    </source>
</reference>
<evidence type="ECO:0000313" key="3">
    <source>
        <dbReference type="EMBL" id="KAK6187815.1"/>
    </source>
</evidence>
<dbReference type="Proteomes" id="UP001347796">
    <property type="component" value="Unassembled WGS sequence"/>
</dbReference>
<accession>A0AAN8QC22</accession>
<evidence type="ECO:0008006" key="5">
    <source>
        <dbReference type="Google" id="ProtNLM"/>
    </source>
</evidence>
<protein>
    <recommendedName>
        <fullName evidence="5">EF-hand domain-containing protein</fullName>
    </recommendedName>
</protein>
<dbReference type="PANTHER" id="PTHR35538:SF6">
    <property type="entry name" value="EF-HAND DOMAIN-CONTAINING PROTEIN"/>
    <property type="match status" value="1"/>
</dbReference>
<organism evidence="3 4">
    <name type="scientific">Patella caerulea</name>
    <name type="common">Rayed Mediterranean limpet</name>
    <dbReference type="NCBI Taxonomy" id="87958"/>
    <lineage>
        <taxon>Eukaryota</taxon>
        <taxon>Metazoa</taxon>
        <taxon>Spiralia</taxon>
        <taxon>Lophotrochozoa</taxon>
        <taxon>Mollusca</taxon>
        <taxon>Gastropoda</taxon>
        <taxon>Patellogastropoda</taxon>
        <taxon>Patelloidea</taxon>
        <taxon>Patellidae</taxon>
        <taxon>Patella</taxon>
    </lineage>
</organism>
<sequence length="813" mass="92765">MAQIPTLCEVSYDFEWLADDYFYTPFRLPSADSRKHPQTFSPQFFYPRPSQNLSQAGKNDFLSEFEEKIGETTQHNTYFEYLRDYYIENSSSPLTYGGTVASPQLPSRSHLTIPARFYPTFDGCISPLVHHDHNKLPRSLPAVSRSAQYPDTEQRTTERNNLVWIDSLKSWVPMKKHEEGKPYLSFVNNPPYVEKLITATEALERKDRIEAANKNDKRSRKAYSTPLYNPNDHTCRLKKFNPLSARAAINYRNTPTPVSHSDGPTEETVEEVFGKDTHEEKESLPVNTVKSPVSFPKLLPKGDDSAKPVTNAKAVTKKPLASIPSIDFDQIRLETDKLMRKTIRISLYISKEKSKVTIKKEKVIKKSTKKIWTAPPKYELKSPKPSKTSIVSAKVKKEVVIKPQPLPVTLPDVVDVVDIVDLTPLSTPPSPPTPIIQDDISVISEELTDLSTKSPAEYDGGDEEIIVSKKARSPLKKKDRVLRKRDDGNVDGLPKAPETVRTKQSSWIYGEDEEVGAVRDVGIRPVQFNVAGLPQAPDVPDVPDDKKKPVKSIVVNKQLMPVENKSRWGSKKVDSSYEDEQRKAELAERRRKRQMEMYAKLKLRKSIKGLTDEENEEGASFDDYDFLAKYCIFDKTNKNIIQHVFETVDEKKCGWLDCTETMVALRSVNNKLTYTEEEYLYRVIEMTGYKVTHGADFKLFSVLAALSTRISSLDSWTKNIIGNMDFKTLEMKLFMCKTLWECNVDKETNTIPLEQLMIELRAGGVSFQHECQVRQKLSHLKELDLCDFLTYVPLFIMIHESVVSNPLDDSRQK</sequence>
<feature type="coiled-coil region" evidence="1">
    <location>
        <begin position="577"/>
        <end position="604"/>
    </location>
</feature>
<dbReference type="AlphaFoldDB" id="A0AAN8QC22"/>
<proteinExistence type="predicted"/>